<evidence type="ECO:0000313" key="1">
    <source>
        <dbReference type="EMBL" id="EJW98808.1"/>
    </source>
</evidence>
<gene>
    <name evidence="1" type="ORF">EVA_13085</name>
</gene>
<sequence>MTNSRSFFIHPPRPCPACPASALPMSGRESRTESHGLYPSAAPPWSFCRRMRQSACPGPGPPESPA</sequence>
<accession>J9FWA6</accession>
<comment type="caution">
    <text evidence="1">The sequence shown here is derived from an EMBL/GenBank/DDBJ whole genome shotgun (WGS) entry which is preliminary data.</text>
</comment>
<reference evidence="1" key="1">
    <citation type="journal article" date="2012" name="PLoS ONE">
        <title>Gene sets for utilization of primary and secondary nutrition supplies in the distal gut of endangered iberian lynx.</title>
        <authorList>
            <person name="Alcaide M."/>
            <person name="Messina E."/>
            <person name="Richter M."/>
            <person name="Bargiela R."/>
            <person name="Peplies J."/>
            <person name="Huws S.A."/>
            <person name="Newbold C.J."/>
            <person name="Golyshin P.N."/>
            <person name="Simon M.A."/>
            <person name="Lopez G."/>
            <person name="Yakimov M.M."/>
            <person name="Ferrer M."/>
        </authorList>
    </citation>
    <scope>NUCLEOTIDE SEQUENCE</scope>
</reference>
<organism evidence="1">
    <name type="scientific">gut metagenome</name>
    <dbReference type="NCBI Taxonomy" id="749906"/>
    <lineage>
        <taxon>unclassified sequences</taxon>
        <taxon>metagenomes</taxon>
        <taxon>organismal metagenomes</taxon>
    </lineage>
</organism>
<name>J9FWA6_9ZZZZ</name>
<dbReference type="AlphaFoldDB" id="J9FWA6"/>
<dbReference type="EMBL" id="AMCI01004088">
    <property type="protein sequence ID" value="EJW98808.1"/>
    <property type="molecule type" value="Genomic_DNA"/>
</dbReference>
<proteinExistence type="predicted"/>
<protein>
    <submittedName>
        <fullName evidence="1">Uncharacterized protein</fullName>
    </submittedName>
</protein>